<keyword evidence="1" id="KW-0324">Glycolysis</keyword>
<evidence type="ECO:0000256" key="1">
    <source>
        <dbReference type="ARBA" id="ARBA00023152"/>
    </source>
</evidence>
<evidence type="ECO:0000313" key="4">
    <source>
        <dbReference type="Proteomes" id="UP000664534"/>
    </source>
</evidence>
<dbReference type="PANTHER" id="PTHR48100">
    <property type="entry name" value="BROAD-SPECIFICITY PHOSPHATASE YOR283W-RELATED"/>
    <property type="match status" value="1"/>
</dbReference>
<dbReference type="InterPro" id="IPR050275">
    <property type="entry name" value="PGM_Phosphatase"/>
</dbReference>
<proteinExistence type="predicted"/>
<keyword evidence="2" id="KW-0413">Isomerase</keyword>
<dbReference type="OrthoDB" id="496981at2759"/>
<dbReference type="SUPFAM" id="SSF53254">
    <property type="entry name" value="Phosphoglycerate mutase-like"/>
    <property type="match status" value="1"/>
</dbReference>
<reference evidence="3" key="1">
    <citation type="submission" date="2021-03" db="EMBL/GenBank/DDBJ databases">
        <authorList>
            <person name="Tagirdzhanova G."/>
        </authorList>
    </citation>
    <scope>NUCLEOTIDE SEQUENCE</scope>
</reference>
<accession>A0A8H3ID02</accession>
<dbReference type="CDD" id="cd07067">
    <property type="entry name" value="HP_PGM_like"/>
    <property type="match status" value="1"/>
</dbReference>
<comment type="caution">
    <text evidence="3">The sequence shown here is derived from an EMBL/GenBank/DDBJ whole genome shotgun (WGS) entry which is preliminary data.</text>
</comment>
<name>A0A8H3ID02_9LECA</name>
<dbReference type="GO" id="GO:0016791">
    <property type="term" value="F:phosphatase activity"/>
    <property type="evidence" value="ECO:0007669"/>
    <property type="project" value="TreeGrafter"/>
</dbReference>
<sequence length="299" mass="34228">MDVTSFIKYTNVSGFFLQDEPSTDPNSFDYAASDLGLMKRTYSTDQEYNPEQKKTRWERFYHQVSELNLQASSNVRYKVIYMGRHGESVHNVAESYYGTSAWDSYWSKQDGNDAVTWADAHLTEKGIDQARAANKFWALEMATQHIPAPEKYYTSPLDRCLATARITFDGLQLPAQQPCIPEVKELLREVIGIHTCDRRSSKTYIQTNFPAYTFEPGFAEEDEMWRPDSRESHSVHDGRMKKLLDDIFTHDDSTFISFTTHSGSIASLLRVIGHREFRVPTGAVIPVVIRAETIRSEPS</sequence>
<dbReference type="SMART" id="SM00855">
    <property type="entry name" value="PGAM"/>
    <property type="match status" value="1"/>
</dbReference>
<dbReference type="Pfam" id="PF00300">
    <property type="entry name" value="His_Phos_1"/>
    <property type="match status" value="1"/>
</dbReference>
<organism evidence="3 4">
    <name type="scientific">Imshaugia aleurites</name>
    <dbReference type="NCBI Taxonomy" id="172621"/>
    <lineage>
        <taxon>Eukaryota</taxon>
        <taxon>Fungi</taxon>
        <taxon>Dikarya</taxon>
        <taxon>Ascomycota</taxon>
        <taxon>Pezizomycotina</taxon>
        <taxon>Lecanoromycetes</taxon>
        <taxon>OSLEUM clade</taxon>
        <taxon>Lecanoromycetidae</taxon>
        <taxon>Lecanorales</taxon>
        <taxon>Lecanorineae</taxon>
        <taxon>Parmeliaceae</taxon>
        <taxon>Imshaugia</taxon>
    </lineage>
</organism>
<dbReference type="InterPro" id="IPR029033">
    <property type="entry name" value="His_PPase_superfam"/>
</dbReference>
<evidence type="ECO:0000256" key="2">
    <source>
        <dbReference type="ARBA" id="ARBA00023235"/>
    </source>
</evidence>
<dbReference type="GO" id="GO:0005737">
    <property type="term" value="C:cytoplasm"/>
    <property type="evidence" value="ECO:0007669"/>
    <property type="project" value="TreeGrafter"/>
</dbReference>
<dbReference type="PROSITE" id="PS00175">
    <property type="entry name" value="PG_MUTASE"/>
    <property type="match status" value="1"/>
</dbReference>
<dbReference type="Proteomes" id="UP000664534">
    <property type="component" value="Unassembled WGS sequence"/>
</dbReference>
<dbReference type="InterPro" id="IPR013078">
    <property type="entry name" value="His_Pase_superF_clade-1"/>
</dbReference>
<keyword evidence="4" id="KW-1185">Reference proteome</keyword>
<dbReference type="AlphaFoldDB" id="A0A8H3ID02"/>
<dbReference type="EMBL" id="CAJPDT010000012">
    <property type="protein sequence ID" value="CAF9913913.1"/>
    <property type="molecule type" value="Genomic_DNA"/>
</dbReference>
<evidence type="ECO:0008006" key="5">
    <source>
        <dbReference type="Google" id="ProtNLM"/>
    </source>
</evidence>
<dbReference type="PANTHER" id="PTHR48100:SF1">
    <property type="entry name" value="HISTIDINE PHOSPHATASE FAMILY PROTEIN-RELATED"/>
    <property type="match status" value="1"/>
</dbReference>
<gene>
    <name evidence="3" type="ORF">IMSHALPRED_001477</name>
</gene>
<protein>
    <recommendedName>
        <fullName evidence="5">Phosphoglycerate mutase</fullName>
    </recommendedName>
</protein>
<evidence type="ECO:0000313" key="3">
    <source>
        <dbReference type="EMBL" id="CAF9913913.1"/>
    </source>
</evidence>
<dbReference type="Gene3D" id="3.40.50.1240">
    <property type="entry name" value="Phosphoglycerate mutase-like"/>
    <property type="match status" value="1"/>
</dbReference>
<dbReference type="InterPro" id="IPR001345">
    <property type="entry name" value="PG/BPGM_mutase_AS"/>
</dbReference>